<evidence type="ECO:0000313" key="18">
    <source>
        <dbReference type="EMBL" id="KAF1955667.1"/>
    </source>
</evidence>
<dbReference type="Gene3D" id="2.70.50.70">
    <property type="match status" value="1"/>
</dbReference>
<evidence type="ECO:0000256" key="2">
    <source>
        <dbReference type="ARBA" id="ARBA00004613"/>
    </source>
</evidence>
<reference evidence="18" key="1">
    <citation type="journal article" date="2020" name="Stud. Mycol.">
        <title>101 Dothideomycetes genomes: a test case for predicting lifestyles and emergence of pathogens.</title>
        <authorList>
            <person name="Haridas S."/>
            <person name="Albert R."/>
            <person name="Binder M."/>
            <person name="Bloem J."/>
            <person name="Labutti K."/>
            <person name="Salamov A."/>
            <person name="Andreopoulos B."/>
            <person name="Baker S."/>
            <person name="Barry K."/>
            <person name="Bills G."/>
            <person name="Bluhm B."/>
            <person name="Cannon C."/>
            <person name="Castanera R."/>
            <person name="Culley D."/>
            <person name="Daum C."/>
            <person name="Ezra D."/>
            <person name="Gonzalez J."/>
            <person name="Henrissat B."/>
            <person name="Kuo A."/>
            <person name="Liang C."/>
            <person name="Lipzen A."/>
            <person name="Lutzoni F."/>
            <person name="Magnuson J."/>
            <person name="Mondo S."/>
            <person name="Nolan M."/>
            <person name="Ohm R."/>
            <person name="Pangilinan J."/>
            <person name="Park H.-J."/>
            <person name="Ramirez L."/>
            <person name="Alfaro M."/>
            <person name="Sun H."/>
            <person name="Tritt A."/>
            <person name="Yoshinaga Y."/>
            <person name="Zwiers L.-H."/>
            <person name="Turgeon B."/>
            <person name="Goodwin S."/>
            <person name="Spatafora J."/>
            <person name="Crous P."/>
            <person name="Grigoriev I."/>
        </authorList>
    </citation>
    <scope>NUCLEOTIDE SEQUENCE</scope>
    <source>
        <strain evidence="18">CBS 675.92</strain>
    </source>
</reference>
<dbReference type="PANTHER" id="PTHR33353:SF10">
    <property type="entry name" value="ENDO-BETA-1,4-GLUCANASE D"/>
    <property type="match status" value="1"/>
</dbReference>
<evidence type="ECO:0000256" key="4">
    <source>
        <dbReference type="ARBA" id="ARBA00022723"/>
    </source>
</evidence>
<dbReference type="EMBL" id="ML976993">
    <property type="protein sequence ID" value="KAF1955667.1"/>
    <property type="molecule type" value="Genomic_DNA"/>
</dbReference>
<name>A0A6A5U3D8_9PLEO</name>
<sequence length="260" mass="29494">MKSFFLLPILLPLSTNAHYFFDRLILNHTPTSPWEYIRRISPQDTGTPESWKHDYDWTIPIIDPLSPDLRCGRNASTAWSRLKTAVVQAGDTVGFAVNTSRYPNLYHPGPATAWLSRSPGPLEEYEGDGDWFKILSVVGRTEQSVVPDDEYFWKQQWGTYQARSWNFTIPATTPPGDYLLRFEHLYPVPANALQGTQFYANCAHIKILNPSGKIGTPGPLAKIPGIYAFGQKEIYFWADIGNETYDIHDFVEPAPAVWRG</sequence>
<evidence type="ECO:0000256" key="3">
    <source>
        <dbReference type="ARBA" id="ARBA00022525"/>
    </source>
</evidence>
<keyword evidence="6" id="KW-0136">Cellulose degradation</keyword>
<dbReference type="GO" id="GO:0046872">
    <property type="term" value="F:metal ion binding"/>
    <property type="evidence" value="ECO:0007669"/>
    <property type="project" value="UniProtKB-KW"/>
</dbReference>
<dbReference type="GO" id="GO:0030245">
    <property type="term" value="P:cellulose catabolic process"/>
    <property type="evidence" value="ECO:0007669"/>
    <property type="project" value="UniProtKB-KW"/>
</dbReference>
<dbReference type="GO" id="GO:0005576">
    <property type="term" value="C:extracellular region"/>
    <property type="evidence" value="ECO:0007669"/>
    <property type="project" value="UniProtKB-SubCell"/>
</dbReference>
<comment type="similarity">
    <text evidence="13">Belongs to the polysaccharide monooxygenase AA9 family.</text>
</comment>
<evidence type="ECO:0000256" key="6">
    <source>
        <dbReference type="ARBA" id="ARBA00023001"/>
    </source>
</evidence>
<evidence type="ECO:0000256" key="13">
    <source>
        <dbReference type="ARBA" id="ARBA00044502"/>
    </source>
</evidence>
<keyword evidence="19" id="KW-1185">Reference proteome</keyword>
<protein>
    <recommendedName>
        <fullName evidence="15">lytic cellulose monooxygenase (C4-dehydrogenating)</fullName>
        <ecNumber evidence="15">1.14.99.56</ecNumber>
    </recommendedName>
</protein>
<keyword evidence="7" id="KW-0560">Oxidoreductase</keyword>
<keyword evidence="12" id="KW-0624">Polysaccharide degradation</keyword>
<evidence type="ECO:0000256" key="16">
    <source>
        <dbReference type="SAM" id="SignalP"/>
    </source>
</evidence>
<accession>A0A6A5U3D8</accession>
<dbReference type="GO" id="GO:0004497">
    <property type="term" value="F:monooxygenase activity"/>
    <property type="evidence" value="ECO:0007669"/>
    <property type="project" value="UniProtKB-KW"/>
</dbReference>
<evidence type="ECO:0000256" key="12">
    <source>
        <dbReference type="ARBA" id="ARBA00023326"/>
    </source>
</evidence>
<keyword evidence="11" id="KW-0119">Carbohydrate metabolism</keyword>
<dbReference type="AlphaFoldDB" id="A0A6A5U3D8"/>
<proteinExistence type="inferred from homology"/>
<keyword evidence="5 16" id="KW-0732">Signal</keyword>
<evidence type="ECO:0000256" key="15">
    <source>
        <dbReference type="ARBA" id="ARBA00047174"/>
    </source>
</evidence>
<evidence type="ECO:0000256" key="14">
    <source>
        <dbReference type="ARBA" id="ARBA00045077"/>
    </source>
</evidence>
<comment type="catalytic activity">
    <reaction evidence="14">
        <text>[(1-&gt;4)-beta-D-glucosyl]n+m + reduced acceptor + O2 = 4-dehydro-beta-D-glucosyl-[(1-&gt;4)-beta-D-glucosyl]n-1 + [(1-&gt;4)-beta-D-glucosyl]m + acceptor + H2O.</text>
        <dbReference type="EC" id="1.14.99.56"/>
    </reaction>
</comment>
<dbReference type="InterPro" id="IPR049892">
    <property type="entry name" value="AA9"/>
</dbReference>
<gene>
    <name evidence="18" type="ORF">CC80DRAFT_414784</name>
</gene>
<organism evidence="18 19">
    <name type="scientific">Byssothecium circinans</name>
    <dbReference type="NCBI Taxonomy" id="147558"/>
    <lineage>
        <taxon>Eukaryota</taxon>
        <taxon>Fungi</taxon>
        <taxon>Dikarya</taxon>
        <taxon>Ascomycota</taxon>
        <taxon>Pezizomycotina</taxon>
        <taxon>Dothideomycetes</taxon>
        <taxon>Pleosporomycetidae</taxon>
        <taxon>Pleosporales</taxon>
        <taxon>Massarineae</taxon>
        <taxon>Massarinaceae</taxon>
        <taxon>Byssothecium</taxon>
    </lineage>
</organism>
<keyword evidence="10" id="KW-1015">Disulfide bond</keyword>
<comment type="cofactor">
    <cofactor evidence="1">
        <name>Cu(2+)</name>
        <dbReference type="ChEBI" id="CHEBI:29036"/>
    </cofactor>
</comment>
<dbReference type="PANTHER" id="PTHR33353">
    <property type="entry name" value="PUTATIVE (AFU_ORTHOLOGUE AFUA_1G12560)-RELATED"/>
    <property type="match status" value="1"/>
</dbReference>
<keyword evidence="3" id="KW-0964">Secreted</keyword>
<keyword evidence="4" id="KW-0479">Metal-binding</keyword>
<evidence type="ECO:0000256" key="5">
    <source>
        <dbReference type="ARBA" id="ARBA00022729"/>
    </source>
</evidence>
<dbReference type="Proteomes" id="UP000800035">
    <property type="component" value="Unassembled WGS sequence"/>
</dbReference>
<dbReference type="EC" id="1.14.99.56" evidence="15"/>
<evidence type="ECO:0000256" key="7">
    <source>
        <dbReference type="ARBA" id="ARBA00023002"/>
    </source>
</evidence>
<dbReference type="OrthoDB" id="6038816at2759"/>
<keyword evidence="8" id="KW-0186">Copper</keyword>
<evidence type="ECO:0000259" key="17">
    <source>
        <dbReference type="Pfam" id="PF03443"/>
    </source>
</evidence>
<evidence type="ECO:0000256" key="8">
    <source>
        <dbReference type="ARBA" id="ARBA00023008"/>
    </source>
</evidence>
<evidence type="ECO:0000256" key="1">
    <source>
        <dbReference type="ARBA" id="ARBA00001973"/>
    </source>
</evidence>
<comment type="subcellular location">
    <subcellularLocation>
        <location evidence="2">Secreted</location>
    </subcellularLocation>
</comment>
<feature type="chain" id="PRO_5025334060" description="lytic cellulose monooxygenase (C4-dehydrogenating)" evidence="16">
    <location>
        <begin position="18"/>
        <end position="260"/>
    </location>
</feature>
<dbReference type="Pfam" id="PF03443">
    <property type="entry name" value="AA9"/>
    <property type="match status" value="1"/>
</dbReference>
<evidence type="ECO:0000256" key="11">
    <source>
        <dbReference type="ARBA" id="ARBA00023277"/>
    </source>
</evidence>
<evidence type="ECO:0000256" key="9">
    <source>
        <dbReference type="ARBA" id="ARBA00023033"/>
    </source>
</evidence>
<evidence type="ECO:0000256" key="10">
    <source>
        <dbReference type="ARBA" id="ARBA00023157"/>
    </source>
</evidence>
<keyword evidence="9" id="KW-0503">Monooxygenase</keyword>
<feature type="domain" description="Auxiliary Activity family 9 catalytic" evidence="17">
    <location>
        <begin position="18"/>
        <end position="236"/>
    </location>
</feature>
<feature type="signal peptide" evidence="16">
    <location>
        <begin position="1"/>
        <end position="17"/>
    </location>
</feature>
<evidence type="ECO:0000313" key="19">
    <source>
        <dbReference type="Proteomes" id="UP000800035"/>
    </source>
</evidence>
<dbReference type="InterPro" id="IPR005103">
    <property type="entry name" value="AA9_LPMO"/>
</dbReference>